<proteinExistence type="predicted"/>
<evidence type="ECO:0008006" key="4">
    <source>
        <dbReference type="Google" id="ProtNLM"/>
    </source>
</evidence>
<reference evidence="3" key="2">
    <citation type="submission" date="2016-03" db="EMBL/GenBank/DDBJ databases">
        <authorList>
            <person name="Seldin L."/>
        </authorList>
    </citation>
    <scope>NUCLEOTIDE SEQUENCE [LARGE SCALE GENOMIC DNA]</scope>
    <source>
        <strain evidence="3">PP9</strain>
    </source>
</reference>
<evidence type="ECO:0000313" key="2">
    <source>
        <dbReference type="EMBL" id="AMW98589.1"/>
    </source>
</evidence>
<accession>A0A143HAW0</accession>
<dbReference type="Proteomes" id="UP000076021">
    <property type="component" value="Chromosome"/>
</dbReference>
<dbReference type="AlphaFoldDB" id="A0A143HAW0"/>
<dbReference type="OrthoDB" id="2739782at2"/>
<dbReference type="InterPro" id="IPR024980">
    <property type="entry name" value="DUF3886"/>
</dbReference>
<gene>
    <name evidence="2" type="ORF">ATY39_03510</name>
</gene>
<dbReference type="EMBL" id="CP014806">
    <property type="protein sequence ID" value="AMW98589.1"/>
    <property type="molecule type" value="Genomic_DNA"/>
</dbReference>
<protein>
    <recommendedName>
        <fullName evidence="4">DUF3886 domain-containing protein</fullName>
    </recommendedName>
</protein>
<sequence length="84" mass="9840">MAKKRKNQNITSQKEQKDEMLTLQDQLNGDVLEKLKLAKKELVAKEQQVQEEKAAQLAFERKQREKNKSFAELLDEYGDRGSKF</sequence>
<reference evidence="2 3" key="1">
    <citation type="journal article" date="2016" name="Genome Announc.">
        <title>Whole-Genome Sequence of Rummeliibacillus stabekisii Strain PP9 Isolated from Antarctic Soil.</title>
        <authorList>
            <person name="da Mota F.F."/>
            <person name="Vollu R.E."/>
            <person name="Jurelevicius D."/>
            <person name="Seldin L."/>
        </authorList>
    </citation>
    <scope>NUCLEOTIDE SEQUENCE [LARGE SCALE GENOMIC DNA]</scope>
    <source>
        <strain evidence="2 3">PP9</strain>
    </source>
</reference>
<organism evidence="2 3">
    <name type="scientific">Rummeliibacillus stabekisii</name>
    <dbReference type="NCBI Taxonomy" id="241244"/>
    <lineage>
        <taxon>Bacteria</taxon>
        <taxon>Bacillati</taxon>
        <taxon>Bacillota</taxon>
        <taxon>Bacilli</taxon>
        <taxon>Bacillales</taxon>
        <taxon>Caryophanaceae</taxon>
        <taxon>Rummeliibacillus</taxon>
    </lineage>
</organism>
<keyword evidence="3" id="KW-1185">Reference proteome</keyword>
<dbReference type="RefSeq" id="WP_066785893.1">
    <property type="nucleotide sequence ID" value="NZ_CP014806.1"/>
</dbReference>
<feature type="region of interest" description="Disordered" evidence="1">
    <location>
        <begin position="1"/>
        <end position="21"/>
    </location>
</feature>
<evidence type="ECO:0000313" key="3">
    <source>
        <dbReference type="Proteomes" id="UP000076021"/>
    </source>
</evidence>
<evidence type="ECO:0000256" key="1">
    <source>
        <dbReference type="SAM" id="MobiDB-lite"/>
    </source>
</evidence>
<dbReference type="Pfam" id="PF13025">
    <property type="entry name" value="DUF3886"/>
    <property type="match status" value="1"/>
</dbReference>
<name>A0A143HAW0_9BACL</name>
<dbReference type="KEGG" id="rst:ATY39_03510"/>